<keyword evidence="1" id="KW-1133">Transmembrane helix</keyword>
<sequence length="103" mass="11896">MQHFFIRVLTSSILIIFLTTQYGLSKRLTRQADMTASGTVLHSRGGDLPRIDMLYPRSFGYYSHYPNAYSYSSYYPRSHGYYSNYHGNSAHYGQNYYGSGFFG</sequence>
<evidence type="ECO:0000313" key="2">
    <source>
        <dbReference type="EMBL" id="KAI1707964.1"/>
    </source>
</evidence>
<dbReference type="AlphaFoldDB" id="A0AAD4R3Z7"/>
<accession>A0AAD4R3Z7</accession>
<evidence type="ECO:0000313" key="3">
    <source>
        <dbReference type="Proteomes" id="UP001201812"/>
    </source>
</evidence>
<name>A0AAD4R3Z7_9BILA</name>
<dbReference type="Proteomes" id="UP001201812">
    <property type="component" value="Unassembled WGS sequence"/>
</dbReference>
<keyword evidence="1" id="KW-0812">Transmembrane</keyword>
<evidence type="ECO:0000256" key="1">
    <source>
        <dbReference type="SAM" id="Phobius"/>
    </source>
</evidence>
<proteinExistence type="predicted"/>
<comment type="caution">
    <text evidence="2">The sequence shown here is derived from an EMBL/GenBank/DDBJ whole genome shotgun (WGS) entry which is preliminary data.</text>
</comment>
<keyword evidence="1" id="KW-0472">Membrane</keyword>
<protein>
    <submittedName>
        <fullName evidence="2">Uncharacterized protein</fullName>
    </submittedName>
</protein>
<organism evidence="2 3">
    <name type="scientific">Ditylenchus destructor</name>
    <dbReference type="NCBI Taxonomy" id="166010"/>
    <lineage>
        <taxon>Eukaryota</taxon>
        <taxon>Metazoa</taxon>
        <taxon>Ecdysozoa</taxon>
        <taxon>Nematoda</taxon>
        <taxon>Chromadorea</taxon>
        <taxon>Rhabditida</taxon>
        <taxon>Tylenchina</taxon>
        <taxon>Tylenchomorpha</taxon>
        <taxon>Sphaerularioidea</taxon>
        <taxon>Anguinidae</taxon>
        <taxon>Anguininae</taxon>
        <taxon>Ditylenchus</taxon>
    </lineage>
</organism>
<gene>
    <name evidence="2" type="ORF">DdX_12199</name>
</gene>
<dbReference type="EMBL" id="JAKKPZ010000038">
    <property type="protein sequence ID" value="KAI1707964.1"/>
    <property type="molecule type" value="Genomic_DNA"/>
</dbReference>
<reference evidence="2" key="1">
    <citation type="submission" date="2022-01" db="EMBL/GenBank/DDBJ databases">
        <title>Genome Sequence Resource for Two Populations of Ditylenchus destructor, the Migratory Endoparasitic Phytonematode.</title>
        <authorList>
            <person name="Zhang H."/>
            <person name="Lin R."/>
            <person name="Xie B."/>
        </authorList>
    </citation>
    <scope>NUCLEOTIDE SEQUENCE</scope>
    <source>
        <strain evidence="2">BazhouSP</strain>
    </source>
</reference>
<feature type="transmembrane region" description="Helical" evidence="1">
    <location>
        <begin position="6"/>
        <end position="24"/>
    </location>
</feature>
<keyword evidence="3" id="KW-1185">Reference proteome</keyword>